<keyword evidence="4" id="KW-0812">Transmembrane</keyword>
<feature type="region of interest" description="Disordered" evidence="3">
    <location>
        <begin position="842"/>
        <end position="861"/>
    </location>
</feature>
<dbReference type="OrthoDB" id="432528at2759"/>
<dbReference type="InterPro" id="IPR015915">
    <property type="entry name" value="Kelch-typ_b-propeller"/>
</dbReference>
<feature type="region of interest" description="Disordered" evidence="3">
    <location>
        <begin position="983"/>
        <end position="1008"/>
    </location>
</feature>
<feature type="compositionally biased region" description="Polar residues" evidence="3">
    <location>
        <begin position="851"/>
        <end position="861"/>
    </location>
</feature>
<dbReference type="EMBL" id="NBII01000008">
    <property type="protein sequence ID" value="PAV16568.1"/>
    <property type="molecule type" value="Genomic_DNA"/>
</dbReference>
<feature type="compositionally biased region" description="Polar residues" evidence="3">
    <location>
        <begin position="389"/>
        <end position="398"/>
    </location>
</feature>
<feature type="transmembrane region" description="Helical" evidence="4">
    <location>
        <begin position="406"/>
        <end position="431"/>
    </location>
</feature>
<feature type="region of interest" description="Disordered" evidence="3">
    <location>
        <begin position="161"/>
        <end position="185"/>
    </location>
</feature>
<evidence type="ECO:0000256" key="4">
    <source>
        <dbReference type="SAM" id="Phobius"/>
    </source>
</evidence>
<dbReference type="PANTHER" id="PTHR46093:SF18">
    <property type="entry name" value="FIBRONECTIN TYPE-III DOMAIN-CONTAINING PROTEIN"/>
    <property type="match status" value="1"/>
</dbReference>
<dbReference type="SUPFAM" id="SSF117281">
    <property type="entry name" value="Kelch motif"/>
    <property type="match status" value="1"/>
</dbReference>
<protein>
    <submittedName>
        <fullName evidence="5">Galactose oxidase</fullName>
    </submittedName>
</protein>
<dbReference type="Pfam" id="PF24681">
    <property type="entry name" value="Kelch_KLHDC2_KLHL20_DRC7"/>
    <property type="match status" value="1"/>
</dbReference>
<dbReference type="SUPFAM" id="SSF50965">
    <property type="entry name" value="Galactose oxidase, central domain"/>
    <property type="match status" value="1"/>
</dbReference>
<keyword evidence="1" id="KW-0880">Kelch repeat</keyword>
<dbReference type="AlphaFoldDB" id="A0A286UAH0"/>
<evidence type="ECO:0000256" key="3">
    <source>
        <dbReference type="SAM" id="MobiDB-lite"/>
    </source>
</evidence>
<evidence type="ECO:0000313" key="5">
    <source>
        <dbReference type="EMBL" id="PAV16568.1"/>
    </source>
</evidence>
<comment type="caution">
    <text evidence="5">The sequence shown here is derived from an EMBL/GenBank/DDBJ whole genome shotgun (WGS) entry which is preliminary data.</text>
</comment>
<organism evidence="5 6">
    <name type="scientific">Pyrrhoderma noxium</name>
    <dbReference type="NCBI Taxonomy" id="2282107"/>
    <lineage>
        <taxon>Eukaryota</taxon>
        <taxon>Fungi</taxon>
        <taxon>Dikarya</taxon>
        <taxon>Basidiomycota</taxon>
        <taxon>Agaricomycotina</taxon>
        <taxon>Agaricomycetes</taxon>
        <taxon>Hymenochaetales</taxon>
        <taxon>Hymenochaetaceae</taxon>
        <taxon>Pyrrhoderma</taxon>
    </lineage>
</organism>
<dbReference type="STRING" id="2282107.A0A286UAH0"/>
<feature type="compositionally biased region" description="Low complexity" evidence="3">
    <location>
        <begin position="349"/>
        <end position="388"/>
    </location>
</feature>
<feature type="region of interest" description="Disordered" evidence="3">
    <location>
        <begin position="912"/>
        <end position="963"/>
    </location>
</feature>
<evidence type="ECO:0000313" key="6">
    <source>
        <dbReference type="Proteomes" id="UP000217199"/>
    </source>
</evidence>
<keyword evidence="2" id="KW-0677">Repeat</keyword>
<keyword evidence="4" id="KW-0472">Membrane</keyword>
<dbReference type="PANTHER" id="PTHR46093">
    <property type="entry name" value="ACYL-COA-BINDING DOMAIN-CONTAINING PROTEIN 5"/>
    <property type="match status" value="1"/>
</dbReference>
<dbReference type="Proteomes" id="UP000217199">
    <property type="component" value="Unassembled WGS sequence"/>
</dbReference>
<dbReference type="InParanoid" id="A0A286UAH0"/>
<evidence type="ECO:0000256" key="2">
    <source>
        <dbReference type="ARBA" id="ARBA00022737"/>
    </source>
</evidence>
<feature type="compositionally biased region" description="Basic and acidic residues" evidence="3">
    <location>
        <begin position="935"/>
        <end position="950"/>
    </location>
</feature>
<feature type="region of interest" description="Disordered" evidence="3">
    <location>
        <begin position="342"/>
        <end position="398"/>
    </location>
</feature>
<name>A0A286UAH0_9AGAM</name>
<feature type="region of interest" description="Disordered" evidence="3">
    <location>
        <begin position="876"/>
        <end position="897"/>
    </location>
</feature>
<accession>A0A286UAH0</accession>
<keyword evidence="6" id="KW-1185">Reference proteome</keyword>
<feature type="region of interest" description="Disordered" evidence="3">
    <location>
        <begin position="641"/>
        <end position="660"/>
    </location>
</feature>
<gene>
    <name evidence="5" type="ORF">PNOK_0818800</name>
</gene>
<feature type="region of interest" description="Disordered" evidence="3">
    <location>
        <begin position="780"/>
        <end position="801"/>
    </location>
</feature>
<keyword evidence="4" id="KW-1133">Transmembrane helix</keyword>
<dbReference type="Gene3D" id="2.120.10.80">
    <property type="entry name" value="Kelch-type beta propeller"/>
    <property type="match status" value="2"/>
</dbReference>
<sequence length="1032" mass="112311">MIYIRDRQLRSPFRPSLLCIVLFAKSIGSSFTSEPRWGQATAIVNNLLFISGGKTDEFGAYSYTSAPTTNDLFTLDLSLSFDPSSPPWSYLSGSQDSSTAQGQELAWHSLSAYNTTQLLLFGGDGGPNSPVVLPSGSDSAHILNINENSISSWNAESDGWAGQPSRRIHHSASSVGGKQLPSDNGPPDIYGHASVVLSDGRILVFGGYSASESRLIPFSTIWSIDTTQSSLSWSLESVSDVNLPVGRRAFACTWIEGDRILVHGGSDNEFQTTYSDGWILDTTSSPMTWTNISVLTQIGARRDHSAVQVGSQVIIGFGYGTSAGASTELLIYDYSKNEFTSTFTPQSNPSQTTLPTSSGTGSPSPGNSHTIGSGTTTTNLGGSHSTGNPTLPSETAGTANNDKETAVIAVASVLGVLAVALAVGIVVVIIIRRKRSQQRFHLLSDDEEGGPGPEMFVGISILSWFKARRGLAKGEKVRMREPEHWTILGLSRRLREASSGSRRRIDMFANEDASEFAVRHVPRHFRTGSSRSWVSISDTPHEHERYGSLVSERRSIGRLFSGSLKHVGNGVKRIVSGGSSRGHEKEVSLPLETFDDSEGLLNDKSEVYVPNLGSPEATNEIMNDLGDNTSVTPLGARQELQQTSSYSDPFQDRAGSQAHGLSLEESLTDNVDSVNLERGNVENSYSSEMKALQPSLSLQTFPTATSSKFTIESSSVSYIQDGSTSDHSSISIQTPISQITPARPRTTSILDPIDPINSLSSPVKRSDSWWSRLKRSSLRDQSTNELRTRPPTNLDFRDPNPPPVRLGAIREASFDSSARPRSSIPFLTENTRKGRSDFAGIYSDRRHEQSKTSLKTNQTADSAALERIAGMFYTESIGRRQSRSESSSTFDRDSGLNDNYLLYDTDSQDITSGHSKPYIGSIPNLQPENSLLAPDTHESDKPADIPRNKEPISSPPLRPVANGRVSVSNGFVANRIAEYERRMSLDSSVPRDPVSPMKRSPKPVDMKYSLVHRPDLFVTNPDNHSISERSDN</sequence>
<dbReference type="InterPro" id="IPR011043">
    <property type="entry name" value="Gal_Oxase/kelch_b-propeller"/>
</dbReference>
<evidence type="ECO:0000256" key="1">
    <source>
        <dbReference type="ARBA" id="ARBA00022441"/>
    </source>
</evidence>
<reference evidence="5 6" key="1">
    <citation type="journal article" date="2017" name="Mol. Ecol.">
        <title>Comparative and population genomic landscape of Phellinus noxius: A hypervariable fungus causing root rot in trees.</title>
        <authorList>
            <person name="Chung C.L."/>
            <person name="Lee T.J."/>
            <person name="Akiba M."/>
            <person name="Lee H.H."/>
            <person name="Kuo T.H."/>
            <person name="Liu D."/>
            <person name="Ke H.M."/>
            <person name="Yokoi T."/>
            <person name="Roa M.B."/>
            <person name="Lu M.J."/>
            <person name="Chang Y.Y."/>
            <person name="Ann P.J."/>
            <person name="Tsai J.N."/>
            <person name="Chen C.Y."/>
            <person name="Tzean S.S."/>
            <person name="Ota Y."/>
            <person name="Hattori T."/>
            <person name="Sahashi N."/>
            <person name="Liou R.F."/>
            <person name="Kikuchi T."/>
            <person name="Tsai I.J."/>
        </authorList>
    </citation>
    <scope>NUCLEOTIDE SEQUENCE [LARGE SCALE GENOMIC DNA]</scope>
    <source>
        <strain evidence="5 6">FFPRI411160</strain>
    </source>
</reference>
<proteinExistence type="predicted"/>